<proteinExistence type="predicted"/>
<dbReference type="Proteomes" id="UP001470230">
    <property type="component" value="Unassembled WGS sequence"/>
</dbReference>
<protein>
    <recommendedName>
        <fullName evidence="3">UDENN domain-containing protein</fullName>
    </recommendedName>
</protein>
<evidence type="ECO:0000313" key="1">
    <source>
        <dbReference type="EMBL" id="KAK8884588.1"/>
    </source>
</evidence>
<accession>A0ABR2K0H5</accession>
<name>A0ABR2K0H5_9EUKA</name>
<evidence type="ECO:0008006" key="3">
    <source>
        <dbReference type="Google" id="ProtNLM"/>
    </source>
</evidence>
<gene>
    <name evidence="1" type="ORF">M9Y10_043703</name>
</gene>
<organism evidence="1 2">
    <name type="scientific">Tritrichomonas musculus</name>
    <dbReference type="NCBI Taxonomy" id="1915356"/>
    <lineage>
        <taxon>Eukaryota</taxon>
        <taxon>Metamonada</taxon>
        <taxon>Parabasalia</taxon>
        <taxon>Tritrichomonadida</taxon>
        <taxon>Tritrichomonadidae</taxon>
        <taxon>Tritrichomonas</taxon>
    </lineage>
</organism>
<sequence length="428" mass="49729">MSLKDSPICSALILVKNTNSDSPVTKEIYPKDFSLENEKSQLESSVRFPKESHSSFISVFNTHSYCCTAFNFPERGTFYSIVALSKFPFYDFFRFMFNAMKKAFDNGYTYPSSIEKFDCIRSAISNLPKHNYHDLKIVPSPEMYSSQYVPPSYKITVPISNIVFLYNFTHNSFTYEKFKPSQYFTQNEYINIWHSLLINDPVLIVTKDHINGPLSVLAAASLFSPLPFTDEMCLWLNSTDPRFKMIKNGKSKLLLCATHPDNLSKIKNYFKMIINLRPTINEPDTGFDLEIYKMMRRTLFVIGDALNKYSIKNDPYYNIIESEINQQLISEAFKKNSSVDLPTLEEVKDFEKTQSFKDWRLNLNPGEEDRDVFLNIDPENYFKDRSLGDLQKIEKNIGILIENYSRDAHIVAVLKHHRKVIHNMLSCD</sequence>
<dbReference type="EMBL" id="JAPFFF010000008">
    <property type="protein sequence ID" value="KAK8884588.1"/>
    <property type="molecule type" value="Genomic_DNA"/>
</dbReference>
<evidence type="ECO:0000313" key="2">
    <source>
        <dbReference type="Proteomes" id="UP001470230"/>
    </source>
</evidence>
<keyword evidence="2" id="KW-1185">Reference proteome</keyword>
<comment type="caution">
    <text evidence="1">The sequence shown here is derived from an EMBL/GenBank/DDBJ whole genome shotgun (WGS) entry which is preliminary data.</text>
</comment>
<reference evidence="1 2" key="1">
    <citation type="submission" date="2024-04" db="EMBL/GenBank/DDBJ databases">
        <title>Tritrichomonas musculus Genome.</title>
        <authorList>
            <person name="Alves-Ferreira E."/>
            <person name="Grigg M."/>
            <person name="Lorenzi H."/>
            <person name="Galac M."/>
        </authorList>
    </citation>
    <scope>NUCLEOTIDE SEQUENCE [LARGE SCALE GENOMIC DNA]</scope>
    <source>
        <strain evidence="1 2">EAF2021</strain>
    </source>
</reference>